<feature type="compositionally biased region" description="Acidic residues" evidence="1">
    <location>
        <begin position="1"/>
        <end position="24"/>
    </location>
</feature>
<evidence type="ECO:0000256" key="1">
    <source>
        <dbReference type="SAM" id="MobiDB-lite"/>
    </source>
</evidence>
<dbReference type="PANTHER" id="PTHR39639:SF1">
    <property type="entry name" value="DUF262 DOMAIN-CONTAINING PROTEIN"/>
    <property type="match status" value="1"/>
</dbReference>
<reference evidence="3 4" key="1">
    <citation type="submission" date="2020-08" db="EMBL/GenBank/DDBJ databases">
        <title>Genomic Encyclopedia of Type Strains, Phase IV (KMG-IV): sequencing the most valuable type-strain genomes for metagenomic binning, comparative biology and taxonomic classification.</title>
        <authorList>
            <person name="Goeker M."/>
        </authorList>
    </citation>
    <scope>NUCLEOTIDE SEQUENCE [LARGE SCALE GENOMIC DNA]</scope>
    <source>
        <strain evidence="3 4">DSM 14552</strain>
    </source>
</reference>
<feature type="domain" description="HNH nuclease" evidence="2">
    <location>
        <begin position="409"/>
        <end position="462"/>
    </location>
</feature>
<accession>A0A7W5ZYX9</accession>
<dbReference type="GO" id="GO:0003676">
    <property type="term" value="F:nucleic acid binding"/>
    <property type="evidence" value="ECO:0007669"/>
    <property type="project" value="InterPro"/>
</dbReference>
<protein>
    <recommendedName>
        <fullName evidence="2">HNH nuclease domain-containing protein</fullName>
    </recommendedName>
</protein>
<dbReference type="EMBL" id="JACICY010000005">
    <property type="protein sequence ID" value="MBB3861104.1"/>
    <property type="molecule type" value="Genomic_DNA"/>
</dbReference>
<dbReference type="InterPro" id="IPR002711">
    <property type="entry name" value="HNH"/>
</dbReference>
<organism evidence="3 4">
    <name type="scientific">Novosphingobium hassiacum</name>
    <dbReference type="NCBI Taxonomy" id="173676"/>
    <lineage>
        <taxon>Bacteria</taxon>
        <taxon>Pseudomonadati</taxon>
        <taxon>Pseudomonadota</taxon>
        <taxon>Alphaproteobacteria</taxon>
        <taxon>Sphingomonadales</taxon>
        <taxon>Sphingomonadaceae</taxon>
        <taxon>Novosphingobium</taxon>
    </lineage>
</organism>
<dbReference type="CDD" id="cd00085">
    <property type="entry name" value="HNHc"/>
    <property type="match status" value="1"/>
</dbReference>
<gene>
    <name evidence="3" type="ORF">GGQ88_002376</name>
</gene>
<dbReference type="Pfam" id="PF03235">
    <property type="entry name" value="GmrSD_N"/>
    <property type="match status" value="1"/>
</dbReference>
<dbReference type="Pfam" id="PF01844">
    <property type="entry name" value="HNH"/>
    <property type="match status" value="1"/>
</dbReference>
<dbReference type="SMART" id="SM00507">
    <property type="entry name" value="HNHc"/>
    <property type="match status" value="1"/>
</dbReference>
<dbReference type="RefSeq" id="WP_183613419.1">
    <property type="nucleotide sequence ID" value="NZ_JACICY010000005.1"/>
</dbReference>
<dbReference type="Proteomes" id="UP000562395">
    <property type="component" value="Unassembled WGS sequence"/>
</dbReference>
<proteinExistence type="predicted"/>
<comment type="caution">
    <text evidence="3">The sequence shown here is derived from an EMBL/GenBank/DDBJ whole genome shotgun (WGS) entry which is preliminary data.</text>
</comment>
<evidence type="ECO:0000313" key="4">
    <source>
        <dbReference type="Proteomes" id="UP000562395"/>
    </source>
</evidence>
<name>A0A7W5ZYX9_9SPHN</name>
<dbReference type="GO" id="GO:0004519">
    <property type="term" value="F:endonuclease activity"/>
    <property type="evidence" value="ECO:0007669"/>
    <property type="project" value="InterPro"/>
</dbReference>
<feature type="region of interest" description="Disordered" evidence="1">
    <location>
        <begin position="1"/>
        <end position="25"/>
    </location>
</feature>
<evidence type="ECO:0000313" key="3">
    <source>
        <dbReference type="EMBL" id="MBB3861104.1"/>
    </source>
</evidence>
<evidence type="ECO:0000259" key="2">
    <source>
        <dbReference type="SMART" id="SM00507"/>
    </source>
</evidence>
<dbReference type="AlphaFoldDB" id="A0A7W5ZYX9"/>
<dbReference type="PANTHER" id="PTHR39639">
    <property type="entry name" value="CHROMOSOME 16, WHOLE GENOME SHOTGUN SEQUENCE"/>
    <property type="match status" value="1"/>
</dbReference>
<keyword evidence="4" id="KW-1185">Reference proteome</keyword>
<dbReference type="InterPro" id="IPR004919">
    <property type="entry name" value="GmrSD_N"/>
</dbReference>
<sequence length="467" mass="53613">MSDEETEIEAEELLTESDDEDDGSFDLPKATFTPVNFSHGTRRILDLYRSYAVDKELDPRPSFQRGYVWDRNRATKLIESILLHVPIPLIYTAEEDDGREVVIDGQQRLTSCFSFIEGFFPPTASDLERSKAGYEVKKRPFRLGKMKILKDLEGKGYSQLPDNLKKTMDRYGLQVIKISKESHPDVKFEIFERLNTGSVALADQEIRNCIYRGPYNDLINSLSNLDVFRKALGLSAEAKRMQDVELVLRFLAFNDKTHLNYNHKMKAFLNAHMRDNRFLSEERALSFKSNFTNASELAFTVFGENAFRRFSGGTVRNPNGGWERTVNKALYDCVMFWFARLEKRQVIESKDAIRDAMIKLCVEDPIFIDAITLGTGDIGRVRSRFEIWGNELNRIIDVPFSEKRLFSYAEKQELFDKSNTCAICSQRIESIDDAAVDHKHPYSKGGSTSNSNAQIAHRYCNRAKSDN</sequence>
<dbReference type="Gene3D" id="1.10.30.50">
    <property type="match status" value="1"/>
</dbReference>
<dbReference type="GO" id="GO:0008270">
    <property type="term" value="F:zinc ion binding"/>
    <property type="evidence" value="ECO:0007669"/>
    <property type="project" value="InterPro"/>
</dbReference>
<dbReference type="InterPro" id="IPR003615">
    <property type="entry name" value="HNH_nuc"/>
</dbReference>